<keyword evidence="4" id="KW-1185">Reference proteome</keyword>
<dbReference type="SUPFAM" id="SSF51905">
    <property type="entry name" value="FAD/NAD(P)-binding domain"/>
    <property type="match status" value="1"/>
</dbReference>
<accession>A0AAD4LTY1</accession>
<dbReference type="PANTHER" id="PTHR42877">
    <property type="entry name" value="L-ORNITHINE N(5)-MONOOXYGENASE-RELATED"/>
    <property type="match status" value="1"/>
</dbReference>
<reference evidence="3" key="1">
    <citation type="journal article" date="2022" name="New Phytol.">
        <title>Evolutionary transition to the ectomycorrhizal habit in the genomes of a hyperdiverse lineage of mushroom-forming fungi.</title>
        <authorList>
            <person name="Looney B."/>
            <person name="Miyauchi S."/>
            <person name="Morin E."/>
            <person name="Drula E."/>
            <person name="Courty P.E."/>
            <person name="Kohler A."/>
            <person name="Kuo A."/>
            <person name="LaButti K."/>
            <person name="Pangilinan J."/>
            <person name="Lipzen A."/>
            <person name="Riley R."/>
            <person name="Andreopoulos W."/>
            <person name="He G."/>
            <person name="Johnson J."/>
            <person name="Nolan M."/>
            <person name="Tritt A."/>
            <person name="Barry K.W."/>
            <person name="Grigoriev I.V."/>
            <person name="Nagy L.G."/>
            <person name="Hibbett D."/>
            <person name="Henrissat B."/>
            <person name="Matheny P.B."/>
            <person name="Labbe J."/>
            <person name="Martin F.M."/>
        </authorList>
    </citation>
    <scope>NUCLEOTIDE SEQUENCE</scope>
    <source>
        <strain evidence="3">BPL690</strain>
    </source>
</reference>
<comment type="similarity">
    <text evidence="1">Belongs to the FAD-binding monooxygenase family.</text>
</comment>
<dbReference type="InterPro" id="IPR036188">
    <property type="entry name" value="FAD/NAD-bd_sf"/>
</dbReference>
<proteinExistence type="inferred from homology"/>
<dbReference type="InterPro" id="IPR051209">
    <property type="entry name" value="FAD-bind_Monooxygenase_sf"/>
</dbReference>
<organism evidence="3 4">
    <name type="scientific">Multifurca ochricompacta</name>
    <dbReference type="NCBI Taxonomy" id="376703"/>
    <lineage>
        <taxon>Eukaryota</taxon>
        <taxon>Fungi</taxon>
        <taxon>Dikarya</taxon>
        <taxon>Basidiomycota</taxon>
        <taxon>Agaricomycotina</taxon>
        <taxon>Agaricomycetes</taxon>
        <taxon>Russulales</taxon>
        <taxon>Russulaceae</taxon>
        <taxon>Multifurca</taxon>
    </lineage>
</organism>
<keyword evidence="2" id="KW-0812">Transmembrane</keyword>
<gene>
    <name evidence="3" type="ORF">B0F90DRAFT_1876180</name>
</gene>
<evidence type="ECO:0000256" key="2">
    <source>
        <dbReference type="SAM" id="Phobius"/>
    </source>
</evidence>
<feature type="non-terminal residue" evidence="3">
    <location>
        <position position="1"/>
    </location>
</feature>
<evidence type="ECO:0000313" key="4">
    <source>
        <dbReference type="Proteomes" id="UP001203297"/>
    </source>
</evidence>
<evidence type="ECO:0000313" key="3">
    <source>
        <dbReference type="EMBL" id="KAI0288780.1"/>
    </source>
</evidence>
<sequence length="129" mass="14547">QFAIEEYRPIKVVCVGAGFCGILAAIRFARKVPNIELTVYEKENGIGGTWFVNKYIHLQPSVQSSMNRDSHCDIPSHSVGHFPDGSGFYASGPEILAYLKRMVEKYKLMRQIKLQHELTQASWDEATGK</sequence>
<dbReference type="Proteomes" id="UP001203297">
    <property type="component" value="Unassembled WGS sequence"/>
</dbReference>
<dbReference type="EMBL" id="WTXG01000416">
    <property type="protein sequence ID" value="KAI0288780.1"/>
    <property type="molecule type" value="Genomic_DNA"/>
</dbReference>
<protein>
    <recommendedName>
        <fullName evidence="5">Flavin-containing monooxygenase</fullName>
    </recommendedName>
</protein>
<evidence type="ECO:0008006" key="5">
    <source>
        <dbReference type="Google" id="ProtNLM"/>
    </source>
</evidence>
<dbReference type="Gene3D" id="3.50.50.60">
    <property type="entry name" value="FAD/NAD(P)-binding domain"/>
    <property type="match status" value="1"/>
</dbReference>
<comment type="caution">
    <text evidence="3">The sequence shown here is derived from an EMBL/GenBank/DDBJ whole genome shotgun (WGS) entry which is preliminary data.</text>
</comment>
<name>A0AAD4LTY1_9AGAM</name>
<keyword evidence="2" id="KW-1133">Transmembrane helix</keyword>
<feature type="transmembrane region" description="Helical" evidence="2">
    <location>
        <begin position="12"/>
        <end position="29"/>
    </location>
</feature>
<dbReference type="AlphaFoldDB" id="A0AAD4LTY1"/>
<dbReference type="Pfam" id="PF13450">
    <property type="entry name" value="NAD_binding_8"/>
    <property type="match status" value="1"/>
</dbReference>
<keyword evidence="2" id="KW-0472">Membrane</keyword>
<evidence type="ECO:0000256" key="1">
    <source>
        <dbReference type="ARBA" id="ARBA00010139"/>
    </source>
</evidence>
<dbReference type="PANTHER" id="PTHR42877:SF7">
    <property type="entry name" value="FLAVIN-BINDING MONOOXYGENASE-RELATED"/>
    <property type="match status" value="1"/>
</dbReference>